<dbReference type="AlphaFoldDB" id="A0A3N4I559"/>
<sequence length="157" mass="18643">MTDAIIKCLVSDVEVIWQHRHLPWMGILSVIWHEYGVYDFIYALTTDSWLGTGADTGLEAIQERDKRGLLRKVQINLIEAVLEAVMRVVRETVLSHSLFSVRMADWPAEEIKQYFWRIKYVDSKDSRIRMFIPLLTFMLKLRIPSVEDRIWRYLQQD</sequence>
<reference evidence="1 2" key="1">
    <citation type="journal article" date="2018" name="Nat. Ecol. Evol.">
        <title>Pezizomycetes genomes reveal the molecular basis of ectomycorrhizal truffle lifestyle.</title>
        <authorList>
            <person name="Murat C."/>
            <person name="Payen T."/>
            <person name="Noel B."/>
            <person name="Kuo A."/>
            <person name="Morin E."/>
            <person name="Chen J."/>
            <person name="Kohler A."/>
            <person name="Krizsan K."/>
            <person name="Balestrini R."/>
            <person name="Da Silva C."/>
            <person name="Montanini B."/>
            <person name="Hainaut M."/>
            <person name="Levati E."/>
            <person name="Barry K.W."/>
            <person name="Belfiori B."/>
            <person name="Cichocki N."/>
            <person name="Clum A."/>
            <person name="Dockter R.B."/>
            <person name="Fauchery L."/>
            <person name="Guy J."/>
            <person name="Iotti M."/>
            <person name="Le Tacon F."/>
            <person name="Lindquist E.A."/>
            <person name="Lipzen A."/>
            <person name="Malagnac F."/>
            <person name="Mello A."/>
            <person name="Molinier V."/>
            <person name="Miyauchi S."/>
            <person name="Poulain J."/>
            <person name="Riccioni C."/>
            <person name="Rubini A."/>
            <person name="Sitrit Y."/>
            <person name="Splivallo R."/>
            <person name="Traeger S."/>
            <person name="Wang M."/>
            <person name="Zifcakova L."/>
            <person name="Wipf D."/>
            <person name="Zambonelli A."/>
            <person name="Paolocci F."/>
            <person name="Nowrousian M."/>
            <person name="Ottonello S."/>
            <person name="Baldrian P."/>
            <person name="Spatafora J.W."/>
            <person name="Henrissat B."/>
            <person name="Nagy L.G."/>
            <person name="Aury J.M."/>
            <person name="Wincker P."/>
            <person name="Grigoriev I.V."/>
            <person name="Bonfante P."/>
            <person name="Martin F.M."/>
        </authorList>
    </citation>
    <scope>NUCLEOTIDE SEQUENCE [LARGE SCALE GENOMIC DNA]</scope>
    <source>
        <strain evidence="1 2">RN42</strain>
    </source>
</reference>
<organism evidence="1 2">
    <name type="scientific">Ascobolus immersus RN42</name>
    <dbReference type="NCBI Taxonomy" id="1160509"/>
    <lineage>
        <taxon>Eukaryota</taxon>
        <taxon>Fungi</taxon>
        <taxon>Dikarya</taxon>
        <taxon>Ascomycota</taxon>
        <taxon>Pezizomycotina</taxon>
        <taxon>Pezizomycetes</taxon>
        <taxon>Pezizales</taxon>
        <taxon>Ascobolaceae</taxon>
        <taxon>Ascobolus</taxon>
    </lineage>
</organism>
<dbReference type="EMBL" id="ML119681">
    <property type="protein sequence ID" value="RPA81189.1"/>
    <property type="molecule type" value="Genomic_DNA"/>
</dbReference>
<proteinExistence type="predicted"/>
<protein>
    <submittedName>
        <fullName evidence="1">Uncharacterized protein</fullName>
    </submittedName>
</protein>
<evidence type="ECO:0000313" key="1">
    <source>
        <dbReference type="EMBL" id="RPA81189.1"/>
    </source>
</evidence>
<gene>
    <name evidence="1" type="ORF">BJ508DRAFT_414861</name>
</gene>
<evidence type="ECO:0000313" key="2">
    <source>
        <dbReference type="Proteomes" id="UP000275078"/>
    </source>
</evidence>
<dbReference type="Proteomes" id="UP000275078">
    <property type="component" value="Unassembled WGS sequence"/>
</dbReference>
<name>A0A3N4I559_ASCIM</name>
<keyword evidence="2" id="KW-1185">Reference proteome</keyword>
<accession>A0A3N4I559</accession>